<organism evidence="2 3">
    <name type="scientific">Streptomyces bohaiensis</name>
    <dbReference type="NCBI Taxonomy" id="1431344"/>
    <lineage>
        <taxon>Bacteria</taxon>
        <taxon>Bacillati</taxon>
        <taxon>Actinomycetota</taxon>
        <taxon>Actinomycetes</taxon>
        <taxon>Kitasatosporales</taxon>
        <taxon>Streptomycetaceae</taxon>
        <taxon>Streptomyces</taxon>
    </lineage>
</organism>
<name>A0ABX1C987_9ACTN</name>
<evidence type="ECO:0000259" key="1">
    <source>
        <dbReference type="Pfam" id="PF04149"/>
    </source>
</evidence>
<comment type="caution">
    <text evidence="2">The sequence shown here is derived from an EMBL/GenBank/DDBJ whole genome shotgun (WGS) entry which is preliminary data.</text>
</comment>
<evidence type="ECO:0000313" key="3">
    <source>
        <dbReference type="Proteomes" id="UP000727056"/>
    </source>
</evidence>
<dbReference type="RefSeq" id="WP_168088460.1">
    <property type="nucleotide sequence ID" value="NZ_BHZH01000074.1"/>
</dbReference>
<protein>
    <submittedName>
        <fullName evidence="2">DUF397 domain-containing protein</fullName>
    </submittedName>
</protein>
<dbReference type="EMBL" id="JAAVJC010000088">
    <property type="protein sequence ID" value="NJQ15696.1"/>
    <property type="molecule type" value="Genomic_DNA"/>
</dbReference>
<keyword evidence="3" id="KW-1185">Reference proteome</keyword>
<dbReference type="Proteomes" id="UP000727056">
    <property type="component" value="Unassembled WGS sequence"/>
</dbReference>
<feature type="domain" description="DUF397" evidence="1">
    <location>
        <begin position="9"/>
        <end position="64"/>
    </location>
</feature>
<evidence type="ECO:0000313" key="2">
    <source>
        <dbReference type="EMBL" id="NJQ15696.1"/>
    </source>
</evidence>
<dbReference type="InterPro" id="IPR007278">
    <property type="entry name" value="DUF397"/>
</dbReference>
<sequence>MTAGSPEGLRWFSSSYSNNGGDCVEVAAEPAAADGIVPVRDSKAPSGAVLMLPSPAFAAFVGGLCGGRLA</sequence>
<dbReference type="Pfam" id="PF04149">
    <property type="entry name" value="DUF397"/>
    <property type="match status" value="1"/>
</dbReference>
<reference evidence="2 3" key="1">
    <citation type="submission" date="2020-03" db="EMBL/GenBank/DDBJ databases">
        <title>Draft genome of Streptomyces sp. ventii, isolated from the Axial Seamount in the Pacific Ocean, and resequencing of the two type strains Streptomyces lonarensis strain NCL 716 and Streptomyces bohaiensis strain 11A07.</title>
        <authorList>
            <person name="Loughran R.M."/>
            <person name="Pfannmuller K.M."/>
            <person name="Wasson B.J."/>
            <person name="Deadmond M.C."/>
            <person name="Paddock B.E."/>
            <person name="Koyack M.J."/>
            <person name="Gallegos D.A."/>
            <person name="Mitchell E.A."/>
            <person name="Ushijima B."/>
            <person name="Saw J.H."/>
            <person name="Mcphail K.L."/>
            <person name="Videau P."/>
        </authorList>
    </citation>
    <scope>NUCLEOTIDE SEQUENCE [LARGE SCALE GENOMIC DNA]</scope>
    <source>
        <strain evidence="2 3">11A07</strain>
    </source>
</reference>
<accession>A0ABX1C987</accession>
<proteinExistence type="predicted"/>
<gene>
    <name evidence="2" type="ORF">HCN52_12240</name>
</gene>